<feature type="transmembrane region" description="Helical" evidence="2">
    <location>
        <begin position="127"/>
        <end position="150"/>
    </location>
</feature>
<protein>
    <recommendedName>
        <fullName evidence="5">DNA ligase (ATP)</fullName>
    </recommendedName>
</protein>
<evidence type="ECO:0000256" key="2">
    <source>
        <dbReference type="SAM" id="Phobius"/>
    </source>
</evidence>
<name>A0A517ZF09_9PLAN</name>
<feature type="compositionally biased region" description="Polar residues" evidence="1">
    <location>
        <begin position="26"/>
        <end position="38"/>
    </location>
</feature>
<feature type="region of interest" description="Disordered" evidence="1">
    <location>
        <begin position="1"/>
        <end position="41"/>
    </location>
</feature>
<dbReference type="Proteomes" id="UP000320496">
    <property type="component" value="Chromosome"/>
</dbReference>
<evidence type="ECO:0000313" key="3">
    <source>
        <dbReference type="EMBL" id="QDU41019.1"/>
    </source>
</evidence>
<proteinExistence type="predicted"/>
<keyword evidence="4" id="KW-1185">Reference proteome</keyword>
<gene>
    <name evidence="3" type="ORF">Mal4_53840</name>
</gene>
<dbReference type="KEGG" id="mri:Mal4_53840"/>
<dbReference type="EMBL" id="CP036275">
    <property type="protein sequence ID" value="QDU41019.1"/>
    <property type="molecule type" value="Genomic_DNA"/>
</dbReference>
<keyword evidence="2" id="KW-0472">Membrane</keyword>
<accession>A0A517ZF09</accession>
<organism evidence="3 4">
    <name type="scientific">Maioricimonas rarisocia</name>
    <dbReference type="NCBI Taxonomy" id="2528026"/>
    <lineage>
        <taxon>Bacteria</taxon>
        <taxon>Pseudomonadati</taxon>
        <taxon>Planctomycetota</taxon>
        <taxon>Planctomycetia</taxon>
        <taxon>Planctomycetales</taxon>
        <taxon>Planctomycetaceae</taxon>
        <taxon>Maioricimonas</taxon>
    </lineage>
</organism>
<dbReference type="AlphaFoldDB" id="A0A517ZF09"/>
<evidence type="ECO:0000256" key="1">
    <source>
        <dbReference type="SAM" id="MobiDB-lite"/>
    </source>
</evidence>
<feature type="compositionally biased region" description="Polar residues" evidence="1">
    <location>
        <begin position="1"/>
        <end position="16"/>
    </location>
</feature>
<dbReference type="RefSeq" id="WP_145372245.1">
    <property type="nucleotide sequence ID" value="NZ_CP036275.1"/>
</dbReference>
<evidence type="ECO:0008006" key="5">
    <source>
        <dbReference type="Google" id="ProtNLM"/>
    </source>
</evidence>
<evidence type="ECO:0000313" key="4">
    <source>
        <dbReference type="Proteomes" id="UP000320496"/>
    </source>
</evidence>
<dbReference type="OrthoDB" id="236372at2"/>
<feature type="transmembrane region" description="Helical" evidence="2">
    <location>
        <begin position="97"/>
        <end position="120"/>
    </location>
</feature>
<keyword evidence="2" id="KW-1133">Transmembrane helix</keyword>
<sequence length="397" mass="43376">MNSGNSTLGEPSSIDVQSVERALRNGNGQTAPGSSSSPKEAIARNACPECGRTVKWSEHSWCDNCGYFPSAGTRIEISDGFETEEIPPGEWYRLIPGWAWVTMGGVLLIVLASIGVRVALAESDSRATVALGFLGTGALLAFAAHTRAYFLAIQRNDKIGLFDIVMQPMEIWKPCTQKLPRTAMTVNTGSWGMTIALSGALVIGGINYSSALDLIAVEPAEEPPNALHKAVAGARKMAEEENGPKDLESAMNEFVGDEELTDEEGEGLAAAEDERPVLVCSVYGFTRTVDGELHSILLAGTLPDQERPRFVSKFEVDKIGDSESIATLSRVLPTIRVRRPYVPTRTRAYWVKPDLKCRVRYEDWSSRKGLVKPDFQELMIPDELQEEPSDDADLAQR</sequence>
<reference evidence="3 4" key="1">
    <citation type="submission" date="2019-02" db="EMBL/GenBank/DDBJ databases">
        <title>Deep-cultivation of Planctomycetes and their phenomic and genomic characterization uncovers novel biology.</title>
        <authorList>
            <person name="Wiegand S."/>
            <person name="Jogler M."/>
            <person name="Boedeker C."/>
            <person name="Pinto D."/>
            <person name="Vollmers J."/>
            <person name="Rivas-Marin E."/>
            <person name="Kohn T."/>
            <person name="Peeters S.H."/>
            <person name="Heuer A."/>
            <person name="Rast P."/>
            <person name="Oberbeckmann S."/>
            <person name="Bunk B."/>
            <person name="Jeske O."/>
            <person name="Meyerdierks A."/>
            <person name="Storesund J.E."/>
            <person name="Kallscheuer N."/>
            <person name="Luecker S."/>
            <person name="Lage O.M."/>
            <person name="Pohl T."/>
            <person name="Merkel B.J."/>
            <person name="Hornburger P."/>
            <person name="Mueller R.-W."/>
            <person name="Bruemmer F."/>
            <person name="Labrenz M."/>
            <person name="Spormann A.M."/>
            <person name="Op den Camp H."/>
            <person name="Overmann J."/>
            <person name="Amann R."/>
            <person name="Jetten M.S.M."/>
            <person name="Mascher T."/>
            <person name="Medema M.H."/>
            <person name="Devos D.P."/>
            <person name="Kaster A.-K."/>
            <person name="Ovreas L."/>
            <person name="Rohde M."/>
            <person name="Galperin M.Y."/>
            <person name="Jogler C."/>
        </authorList>
    </citation>
    <scope>NUCLEOTIDE SEQUENCE [LARGE SCALE GENOMIC DNA]</scope>
    <source>
        <strain evidence="3 4">Mal4</strain>
    </source>
</reference>
<keyword evidence="2" id="KW-0812">Transmembrane</keyword>